<dbReference type="Gene3D" id="3.30.420.10">
    <property type="entry name" value="Ribonuclease H-like superfamily/Ribonuclease H"/>
    <property type="match status" value="1"/>
</dbReference>
<dbReference type="Gene3D" id="2.40.50.40">
    <property type="match status" value="1"/>
</dbReference>
<keyword evidence="1" id="KW-0229">DNA integration</keyword>
<evidence type="ECO:0000313" key="4">
    <source>
        <dbReference type="EMBL" id="API81719.1"/>
    </source>
</evidence>
<dbReference type="PROSITE" id="PS50013">
    <property type="entry name" value="CHROMO_2"/>
    <property type="match status" value="1"/>
</dbReference>
<sequence length="358" mass="41908">MSSNNFWLKLAQDLGFNKEEKILKISKDLNKDSSPNRVHVPILKLNVQQQADVLYLPADKNGFKYVLVVADYNRKIGAYPLKTLNGEEIVKAFKEIYKNDGLTPPAIIQFDNGPEFKNKNVVDYFKSKNSSIKYTKPYRSRQNGLVENINFIIGKLVGVYQNKGMLKNKEFKWVDLLPDIVRVYNKSQENIKPPDKMEYPKCKGDACELLKVDDKVRIPLEHPVHPKTGEPYPTKKFRSNDIRYDPKVYEIENVILKPNTPPLYMVNQKDRVAYTKKQIEPLNNEVESESEDEEEELPDGVYKIEKFLNKRKQKGKVQFLVKYQGFEEEKDQLWQDRTFLISELGTDQFKELERDFKK</sequence>
<evidence type="ECO:0000259" key="2">
    <source>
        <dbReference type="PROSITE" id="PS50013"/>
    </source>
</evidence>
<dbReference type="InterPro" id="IPR036397">
    <property type="entry name" value="RNaseH_sf"/>
</dbReference>
<feature type="domain" description="Integrase catalytic" evidence="3">
    <location>
        <begin position="37"/>
        <end position="208"/>
    </location>
</feature>
<accession>A0A1L4BK86</accession>
<gene>
    <name evidence="4" type="primary">MV02</name>
    <name evidence="4" type="ORF">Mvrk_gpp02</name>
</gene>
<protein>
    <submittedName>
        <fullName evidence="4">Putative rve super family integrase</fullName>
    </submittedName>
</protein>
<dbReference type="EMBL" id="KU052222">
    <property type="protein sequence ID" value="API81719.1"/>
    <property type="molecule type" value="Genomic_DNA"/>
</dbReference>
<dbReference type="GO" id="GO:0015074">
    <property type="term" value="P:DNA integration"/>
    <property type="evidence" value="ECO:0007669"/>
    <property type="project" value="UniProtKB-KW"/>
</dbReference>
<feature type="domain" description="Chromo" evidence="2">
    <location>
        <begin position="302"/>
        <end position="358"/>
    </location>
</feature>
<dbReference type="PROSITE" id="PS50994">
    <property type="entry name" value="INTEGRASE"/>
    <property type="match status" value="1"/>
</dbReference>
<dbReference type="InterPro" id="IPR016197">
    <property type="entry name" value="Chromo-like_dom_sf"/>
</dbReference>
<dbReference type="PANTHER" id="PTHR46585">
    <property type="entry name" value="INTEGRASE CORE DOMAIN CONTAINING PROTEIN"/>
    <property type="match status" value="1"/>
</dbReference>
<dbReference type="Pfam" id="PF00665">
    <property type="entry name" value="rve"/>
    <property type="match status" value="1"/>
</dbReference>
<dbReference type="GO" id="GO:0003676">
    <property type="term" value="F:nucleic acid binding"/>
    <property type="evidence" value="ECO:0007669"/>
    <property type="project" value="InterPro"/>
</dbReference>
<dbReference type="SUPFAM" id="SSF53098">
    <property type="entry name" value="Ribonuclease H-like"/>
    <property type="match status" value="1"/>
</dbReference>
<organism evidence="4">
    <name type="scientific">Cafeteriavirus-dependent mavirus</name>
    <dbReference type="NCBI Taxonomy" id="1932923"/>
    <lineage>
        <taxon>Viruses</taxon>
        <taxon>Varidnaviria</taxon>
        <taxon>Bamfordvirae</taxon>
        <taxon>Preplasmiviricota</taxon>
        <taxon>Polisuviricotina</taxon>
        <taxon>Virophaviricetes</taxon>
        <taxon>Lavidavirales</taxon>
        <taxon>Maviroviridae</taxon>
        <taxon>Mavirus</taxon>
        <taxon>Mavirus cafeteriae</taxon>
    </lineage>
</organism>
<name>A0A1L4BK86_9VIRU</name>
<evidence type="ECO:0000259" key="3">
    <source>
        <dbReference type="PROSITE" id="PS50994"/>
    </source>
</evidence>
<proteinExistence type="predicted"/>
<dbReference type="InterPro" id="IPR000953">
    <property type="entry name" value="Chromo/chromo_shadow_dom"/>
</dbReference>
<dbReference type="InterPro" id="IPR012337">
    <property type="entry name" value="RNaseH-like_sf"/>
</dbReference>
<dbReference type="SUPFAM" id="SSF54160">
    <property type="entry name" value="Chromo domain-like"/>
    <property type="match status" value="1"/>
</dbReference>
<evidence type="ECO:0000256" key="1">
    <source>
        <dbReference type="ARBA" id="ARBA00022908"/>
    </source>
</evidence>
<dbReference type="InterPro" id="IPR001584">
    <property type="entry name" value="Integrase_cat-core"/>
</dbReference>
<reference evidence="4" key="1">
    <citation type="journal article" date="2016" name="Nature">
        <title>Host genome integration and giant virus-induced reactivation of the virophage mavirus.</title>
        <authorList>
            <person name="Fischer M.G."/>
            <person name="Hackl T."/>
        </authorList>
    </citation>
    <scope>NUCLEOTIDE SEQUENCE [LARGE SCALE GENOMIC DNA]</scope>
    <source>
        <strain evidence="4">Endo_mavirus</strain>
    </source>
</reference>